<sequence length="187" mass="20608">MHVKVLIGPILRGPHIAIRAAIWHSVVDAVAGTLPFIDDWFLFSREAATGQKVVTDPVDDWPLLSDDSRAPSYDQASARQKALAELPTLGILQAIVTAVPDASPKKATVDQRWSVLIDSLRDRFLGQPYLPDGSSWKTETVSTLDVAEIKATIKGRYNREVVRRQTNQDIFDSDISIGGLANTEFDL</sequence>
<name>A0A0F9V6U4_9ZZZZ</name>
<dbReference type="EMBL" id="LAZR01000429">
    <property type="protein sequence ID" value="KKN69251.1"/>
    <property type="molecule type" value="Genomic_DNA"/>
</dbReference>
<gene>
    <name evidence="1" type="ORF">LCGC14_0442460</name>
</gene>
<protein>
    <submittedName>
        <fullName evidence="1">Uncharacterized protein</fullName>
    </submittedName>
</protein>
<reference evidence="1" key="1">
    <citation type="journal article" date="2015" name="Nature">
        <title>Complex archaea that bridge the gap between prokaryotes and eukaryotes.</title>
        <authorList>
            <person name="Spang A."/>
            <person name="Saw J.H."/>
            <person name="Jorgensen S.L."/>
            <person name="Zaremba-Niedzwiedzka K."/>
            <person name="Martijn J."/>
            <person name="Lind A.E."/>
            <person name="van Eijk R."/>
            <person name="Schleper C."/>
            <person name="Guy L."/>
            <person name="Ettema T.J."/>
        </authorList>
    </citation>
    <scope>NUCLEOTIDE SEQUENCE</scope>
</reference>
<proteinExistence type="predicted"/>
<evidence type="ECO:0000313" key="1">
    <source>
        <dbReference type="EMBL" id="KKN69251.1"/>
    </source>
</evidence>
<accession>A0A0F9V6U4</accession>
<dbReference type="AlphaFoldDB" id="A0A0F9V6U4"/>
<organism evidence="1">
    <name type="scientific">marine sediment metagenome</name>
    <dbReference type="NCBI Taxonomy" id="412755"/>
    <lineage>
        <taxon>unclassified sequences</taxon>
        <taxon>metagenomes</taxon>
        <taxon>ecological metagenomes</taxon>
    </lineage>
</organism>
<comment type="caution">
    <text evidence="1">The sequence shown here is derived from an EMBL/GenBank/DDBJ whole genome shotgun (WGS) entry which is preliminary data.</text>
</comment>